<dbReference type="InterPro" id="IPR025326">
    <property type="entry name" value="DUF4232"/>
</dbReference>
<protein>
    <recommendedName>
        <fullName evidence="3">DUF4232 domain-containing protein</fullName>
    </recommendedName>
</protein>
<evidence type="ECO:0000313" key="5">
    <source>
        <dbReference type="Proteomes" id="UP001501444"/>
    </source>
</evidence>
<gene>
    <name evidence="4" type="ORF">GCM10010170_007600</name>
</gene>
<sequence>MQRRIAALVLVPLLLVAGCDPAGEASGQPSTTPLPASSAPVTTTSSSPPGSTVPSGSQAEAAPCRTSELKISVQGAPGGGAAGSTYAWLVFTNVSARTCSLYGYPGVARLAGPEGPQVNDPLDHMGATTPTRVVLAPQASSHAVIQEGHPEAFEPNCHAVAIAGLRVYPPDETAAVFVPFAERACSAKGVDVGFVAPIVAGLSE</sequence>
<comment type="caution">
    <text evidence="4">The sequence shown here is derived from an EMBL/GenBank/DDBJ whole genome shotgun (WGS) entry which is preliminary data.</text>
</comment>
<dbReference type="Proteomes" id="UP001501444">
    <property type="component" value="Unassembled WGS sequence"/>
</dbReference>
<keyword evidence="5" id="KW-1185">Reference proteome</keyword>
<organism evidence="4 5">
    <name type="scientific">Dactylosporangium salmoneum</name>
    <dbReference type="NCBI Taxonomy" id="53361"/>
    <lineage>
        <taxon>Bacteria</taxon>
        <taxon>Bacillati</taxon>
        <taxon>Actinomycetota</taxon>
        <taxon>Actinomycetes</taxon>
        <taxon>Micromonosporales</taxon>
        <taxon>Micromonosporaceae</taxon>
        <taxon>Dactylosporangium</taxon>
    </lineage>
</organism>
<reference evidence="4 5" key="1">
    <citation type="journal article" date="2019" name="Int. J. Syst. Evol. Microbiol.">
        <title>The Global Catalogue of Microorganisms (GCM) 10K type strain sequencing project: providing services to taxonomists for standard genome sequencing and annotation.</title>
        <authorList>
            <consortium name="The Broad Institute Genomics Platform"/>
            <consortium name="The Broad Institute Genome Sequencing Center for Infectious Disease"/>
            <person name="Wu L."/>
            <person name="Ma J."/>
        </authorList>
    </citation>
    <scope>NUCLEOTIDE SEQUENCE [LARGE SCALE GENOMIC DNA]</scope>
    <source>
        <strain evidence="4 5">JCM 3272</strain>
    </source>
</reference>
<dbReference type="Pfam" id="PF14016">
    <property type="entry name" value="DUF4232"/>
    <property type="match status" value="1"/>
</dbReference>
<feature type="chain" id="PRO_5045199227" description="DUF4232 domain-containing protein" evidence="2">
    <location>
        <begin position="23"/>
        <end position="204"/>
    </location>
</feature>
<dbReference type="PROSITE" id="PS51257">
    <property type="entry name" value="PROKAR_LIPOPROTEIN"/>
    <property type="match status" value="1"/>
</dbReference>
<accession>A0ABN3FGH0</accession>
<feature type="domain" description="DUF4232" evidence="3">
    <location>
        <begin position="64"/>
        <end position="192"/>
    </location>
</feature>
<evidence type="ECO:0000256" key="2">
    <source>
        <dbReference type="SAM" id="SignalP"/>
    </source>
</evidence>
<evidence type="ECO:0000256" key="1">
    <source>
        <dbReference type="SAM" id="MobiDB-lite"/>
    </source>
</evidence>
<evidence type="ECO:0000259" key="3">
    <source>
        <dbReference type="Pfam" id="PF14016"/>
    </source>
</evidence>
<name>A0ABN3FGH0_9ACTN</name>
<proteinExistence type="predicted"/>
<feature type="compositionally biased region" description="Low complexity" evidence="1">
    <location>
        <begin position="29"/>
        <end position="57"/>
    </location>
</feature>
<keyword evidence="2" id="KW-0732">Signal</keyword>
<evidence type="ECO:0000313" key="4">
    <source>
        <dbReference type="EMBL" id="GAA2329908.1"/>
    </source>
</evidence>
<dbReference type="RefSeq" id="WP_344610783.1">
    <property type="nucleotide sequence ID" value="NZ_BAAARV010000005.1"/>
</dbReference>
<feature type="signal peptide" evidence="2">
    <location>
        <begin position="1"/>
        <end position="22"/>
    </location>
</feature>
<dbReference type="EMBL" id="BAAARV010000005">
    <property type="protein sequence ID" value="GAA2329908.1"/>
    <property type="molecule type" value="Genomic_DNA"/>
</dbReference>
<feature type="region of interest" description="Disordered" evidence="1">
    <location>
        <begin position="24"/>
        <end position="64"/>
    </location>
</feature>